<name>A0A6A6LE80_HEVBR</name>
<dbReference type="GO" id="GO:0004672">
    <property type="term" value="F:protein kinase activity"/>
    <property type="evidence" value="ECO:0007669"/>
    <property type="project" value="InterPro"/>
</dbReference>
<reference evidence="7 8" key="1">
    <citation type="journal article" date="2020" name="Mol. Plant">
        <title>The Chromosome-Based Rubber Tree Genome Provides New Insights into Spurge Genome Evolution and Rubber Biosynthesis.</title>
        <authorList>
            <person name="Liu J."/>
            <person name="Shi C."/>
            <person name="Shi C.C."/>
            <person name="Li W."/>
            <person name="Zhang Q.J."/>
            <person name="Zhang Y."/>
            <person name="Li K."/>
            <person name="Lu H.F."/>
            <person name="Shi C."/>
            <person name="Zhu S.T."/>
            <person name="Xiao Z.Y."/>
            <person name="Nan H."/>
            <person name="Yue Y."/>
            <person name="Zhu X.G."/>
            <person name="Wu Y."/>
            <person name="Hong X.N."/>
            <person name="Fan G.Y."/>
            <person name="Tong Y."/>
            <person name="Zhang D."/>
            <person name="Mao C.L."/>
            <person name="Liu Y.L."/>
            <person name="Hao S.J."/>
            <person name="Liu W.Q."/>
            <person name="Lv M.Q."/>
            <person name="Zhang H.B."/>
            <person name="Liu Y."/>
            <person name="Hu-Tang G.R."/>
            <person name="Wang J.P."/>
            <person name="Wang J.H."/>
            <person name="Sun Y.H."/>
            <person name="Ni S.B."/>
            <person name="Chen W.B."/>
            <person name="Zhang X.C."/>
            <person name="Jiao Y.N."/>
            <person name="Eichler E.E."/>
            <person name="Li G.H."/>
            <person name="Liu X."/>
            <person name="Gao L.Z."/>
        </authorList>
    </citation>
    <scope>NUCLEOTIDE SEQUENCE [LARGE SCALE GENOMIC DNA]</scope>
    <source>
        <strain evidence="8">cv. GT1</strain>
        <tissue evidence="7">Leaf</tissue>
    </source>
</reference>
<evidence type="ECO:0000256" key="3">
    <source>
        <dbReference type="PROSITE-ProRule" id="PRU00221"/>
    </source>
</evidence>
<sequence>MNGEYVASGSDDGRCFIWEKQTGRLIKMLNGDEAVVNCVQCHPFDCVVATSDLDSDCFHPSIVAGGSTGPETSNVLEAMESNQRRLNHNHEVFLYCSNLYPKAESYQVCNWCLSHETKEKSQNSSNSSSSNKNSSKDDSSKNSQNKNKGESTIATCDPYNWDCKSRKKKTNRNKPNKPIKIRDFTYPELLKATNGFSAESFLGKGSHGTVYKASLDDGKLIAAVKKTYRNPSISIHSNCTTCTTPAENEIEILSRVQHPRLVNLIGFCVDSKDRKLLVVEYMPNGSLYDLLHCSSRPPSWTRRIRFALQIAKAVQALHLANTPVIHRDKIVKCVDRRELESEAWRFRARLERTRGGCTSQVHAAGRDFRLEEARGLAEESRPFEAAIDSNEEVVNANKATSRVGSRRNRKVSSVSSVEFGNETIGWVGERVIRSKSIGSFGDTKLDGSESRRNASVAVKIPLVKLSKSRSTGVLHRSIKSREIEASISELLIRLDEKVRERDAREATGDLHLKKLVGFVLS</sequence>
<evidence type="ECO:0000256" key="5">
    <source>
        <dbReference type="SAM" id="MobiDB-lite"/>
    </source>
</evidence>
<dbReference type="PANTHER" id="PTHR27001">
    <property type="entry name" value="OS01G0253100 PROTEIN"/>
    <property type="match status" value="1"/>
</dbReference>
<dbReference type="InterPro" id="IPR036322">
    <property type="entry name" value="WD40_repeat_dom_sf"/>
</dbReference>
<dbReference type="PROSITE" id="PS00107">
    <property type="entry name" value="PROTEIN_KINASE_ATP"/>
    <property type="match status" value="1"/>
</dbReference>
<keyword evidence="8" id="KW-1185">Reference proteome</keyword>
<dbReference type="InterPro" id="IPR011009">
    <property type="entry name" value="Kinase-like_dom_sf"/>
</dbReference>
<dbReference type="InterPro" id="IPR015943">
    <property type="entry name" value="WD40/YVTN_repeat-like_dom_sf"/>
</dbReference>
<gene>
    <name evidence="7" type="ORF">GH714_003054</name>
</gene>
<evidence type="ECO:0000313" key="8">
    <source>
        <dbReference type="Proteomes" id="UP000467840"/>
    </source>
</evidence>
<evidence type="ECO:0000256" key="1">
    <source>
        <dbReference type="ARBA" id="ARBA00022741"/>
    </source>
</evidence>
<dbReference type="PROSITE" id="PS50082">
    <property type="entry name" value="WD_REPEATS_2"/>
    <property type="match status" value="1"/>
</dbReference>
<dbReference type="SUPFAM" id="SSF56112">
    <property type="entry name" value="Protein kinase-like (PK-like)"/>
    <property type="match status" value="1"/>
</dbReference>
<feature type="region of interest" description="Disordered" evidence="5">
    <location>
        <begin position="120"/>
        <end position="152"/>
    </location>
</feature>
<dbReference type="AlphaFoldDB" id="A0A6A6LE80"/>
<dbReference type="Gene3D" id="1.10.510.10">
    <property type="entry name" value="Transferase(Phosphotransferase) domain 1"/>
    <property type="match status" value="1"/>
</dbReference>
<protein>
    <recommendedName>
        <fullName evidence="6">Protein kinase domain-containing protein</fullName>
    </recommendedName>
</protein>
<evidence type="ECO:0000256" key="2">
    <source>
        <dbReference type="ARBA" id="ARBA00022840"/>
    </source>
</evidence>
<dbReference type="EMBL" id="JAAGAX010000010">
    <property type="protein sequence ID" value="KAF2299750.1"/>
    <property type="molecule type" value="Genomic_DNA"/>
</dbReference>
<dbReference type="Gene3D" id="2.130.10.10">
    <property type="entry name" value="YVTN repeat-like/Quinoprotein amine dehydrogenase"/>
    <property type="match status" value="1"/>
</dbReference>
<dbReference type="GO" id="GO:0005524">
    <property type="term" value="F:ATP binding"/>
    <property type="evidence" value="ECO:0007669"/>
    <property type="project" value="UniProtKB-UniRule"/>
</dbReference>
<dbReference type="PROSITE" id="PS50011">
    <property type="entry name" value="PROTEIN_KINASE_DOM"/>
    <property type="match status" value="1"/>
</dbReference>
<evidence type="ECO:0000256" key="4">
    <source>
        <dbReference type="PROSITE-ProRule" id="PRU10141"/>
    </source>
</evidence>
<dbReference type="InterPro" id="IPR000719">
    <property type="entry name" value="Prot_kinase_dom"/>
</dbReference>
<dbReference type="SUPFAM" id="SSF50978">
    <property type="entry name" value="WD40 repeat-like"/>
    <property type="match status" value="1"/>
</dbReference>
<organism evidence="7 8">
    <name type="scientific">Hevea brasiliensis</name>
    <name type="common">Para rubber tree</name>
    <name type="synonym">Siphonia brasiliensis</name>
    <dbReference type="NCBI Taxonomy" id="3981"/>
    <lineage>
        <taxon>Eukaryota</taxon>
        <taxon>Viridiplantae</taxon>
        <taxon>Streptophyta</taxon>
        <taxon>Embryophyta</taxon>
        <taxon>Tracheophyta</taxon>
        <taxon>Spermatophyta</taxon>
        <taxon>Magnoliopsida</taxon>
        <taxon>eudicotyledons</taxon>
        <taxon>Gunneridae</taxon>
        <taxon>Pentapetalae</taxon>
        <taxon>rosids</taxon>
        <taxon>fabids</taxon>
        <taxon>Malpighiales</taxon>
        <taxon>Euphorbiaceae</taxon>
        <taxon>Crotonoideae</taxon>
        <taxon>Micrandreae</taxon>
        <taxon>Hevea</taxon>
    </lineage>
</organism>
<feature type="repeat" description="WD" evidence="3">
    <location>
        <begin position="1"/>
        <end position="28"/>
    </location>
</feature>
<evidence type="ECO:0000259" key="6">
    <source>
        <dbReference type="PROSITE" id="PS50011"/>
    </source>
</evidence>
<keyword evidence="1 4" id="KW-0547">Nucleotide-binding</keyword>
<evidence type="ECO:0000313" key="7">
    <source>
        <dbReference type="EMBL" id="KAF2299750.1"/>
    </source>
</evidence>
<dbReference type="Pfam" id="PF07714">
    <property type="entry name" value="PK_Tyr_Ser-Thr"/>
    <property type="match status" value="1"/>
</dbReference>
<feature type="binding site" evidence="4">
    <location>
        <position position="226"/>
    </location>
    <ligand>
        <name>ATP</name>
        <dbReference type="ChEBI" id="CHEBI:30616"/>
    </ligand>
</feature>
<dbReference type="InterPro" id="IPR017441">
    <property type="entry name" value="Protein_kinase_ATP_BS"/>
</dbReference>
<dbReference type="GO" id="GO:0005886">
    <property type="term" value="C:plasma membrane"/>
    <property type="evidence" value="ECO:0007669"/>
    <property type="project" value="TreeGrafter"/>
</dbReference>
<keyword evidence="2 4" id="KW-0067">ATP-binding</keyword>
<feature type="domain" description="Protein kinase" evidence="6">
    <location>
        <begin position="196"/>
        <end position="519"/>
    </location>
</feature>
<dbReference type="InterPro" id="IPR001245">
    <property type="entry name" value="Ser-Thr/Tyr_kinase_cat_dom"/>
</dbReference>
<dbReference type="PANTHER" id="PTHR27001:SF213">
    <property type="entry name" value="PROTEIN KINASE DOMAIN-CONTAINING PROTEIN"/>
    <property type="match status" value="1"/>
</dbReference>
<dbReference type="InterPro" id="IPR001680">
    <property type="entry name" value="WD40_rpt"/>
</dbReference>
<comment type="caution">
    <text evidence="7">The sequence shown here is derived from an EMBL/GenBank/DDBJ whole genome shotgun (WGS) entry which is preliminary data.</text>
</comment>
<feature type="compositionally biased region" description="Low complexity" evidence="5">
    <location>
        <begin position="122"/>
        <end position="133"/>
    </location>
</feature>
<accession>A0A6A6LE80</accession>
<dbReference type="Proteomes" id="UP000467840">
    <property type="component" value="Chromosome 4"/>
</dbReference>
<dbReference type="Pfam" id="PF00400">
    <property type="entry name" value="WD40"/>
    <property type="match status" value="1"/>
</dbReference>
<dbReference type="Gene3D" id="3.30.200.20">
    <property type="entry name" value="Phosphorylase Kinase, domain 1"/>
    <property type="match status" value="1"/>
</dbReference>
<proteinExistence type="predicted"/>
<keyword evidence="3" id="KW-0853">WD repeat</keyword>